<feature type="region of interest" description="Disordered" evidence="1">
    <location>
        <begin position="315"/>
        <end position="336"/>
    </location>
</feature>
<accession>A0ABR2GJK9</accession>
<proteinExistence type="predicted"/>
<evidence type="ECO:0000313" key="3">
    <source>
        <dbReference type="Proteomes" id="UP001470230"/>
    </source>
</evidence>
<name>A0ABR2GJK9_9EUKA</name>
<comment type="caution">
    <text evidence="2">The sequence shown here is derived from an EMBL/GenBank/DDBJ whole genome shotgun (WGS) entry which is preliminary data.</text>
</comment>
<evidence type="ECO:0000313" key="2">
    <source>
        <dbReference type="EMBL" id="KAK8833886.1"/>
    </source>
</evidence>
<organism evidence="2 3">
    <name type="scientific">Tritrichomonas musculus</name>
    <dbReference type="NCBI Taxonomy" id="1915356"/>
    <lineage>
        <taxon>Eukaryota</taxon>
        <taxon>Metamonada</taxon>
        <taxon>Parabasalia</taxon>
        <taxon>Tritrichomonadida</taxon>
        <taxon>Tritrichomonadidae</taxon>
        <taxon>Tritrichomonas</taxon>
    </lineage>
</organism>
<keyword evidence="3" id="KW-1185">Reference proteome</keyword>
<dbReference type="EMBL" id="JAPFFF010000614">
    <property type="protein sequence ID" value="KAK8833886.1"/>
    <property type="molecule type" value="Genomic_DNA"/>
</dbReference>
<protein>
    <submittedName>
        <fullName evidence="2">Uncharacterized protein</fullName>
    </submittedName>
</protein>
<evidence type="ECO:0000256" key="1">
    <source>
        <dbReference type="SAM" id="MobiDB-lite"/>
    </source>
</evidence>
<sequence length="389" mass="44042">MIDENRKVILDFVAKEADARMTKNKFSSLTTLNFASLRVLNETNPLFPEILKTDPNSAQRLMISLKSEPDSPFGITVSSPQLLIVFDYKWIMLFKQFFAPDKVVIKTKERRSDEKNDQGKVPATVLELKKAIENYRPLDLDLSVNGASIKVLYNENVEDYNVTLSVTEAHLRSPPNYQLDPNDFSSLYDHFYIEFQDAMIHLNERQISSPLIGTFHIQSSIVSTDLFPGTFRAREELPHCVRRVPAEHVVRGQENLRDQLHAARHRLHVQELPDVPADHDEQDQVLRVLLKGALAAHRLRCQGEAAVDFCEAEEGEAADDSRPRQNNSKRKFKGAELLHQLPALHGRLRGEAEHKGRAGPAEHLAQEVHRREIGADGAVNHRAPALLAL</sequence>
<reference evidence="2 3" key="1">
    <citation type="submission" date="2024-04" db="EMBL/GenBank/DDBJ databases">
        <title>Tritrichomonas musculus Genome.</title>
        <authorList>
            <person name="Alves-Ferreira E."/>
            <person name="Grigg M."/>
            <person name="Lorenzi H."/>
            <person name="Galac M."/>
        </authorList>
    </citation>
    <scope>NUCLEOTIDE SEQUENCE [LARGE SCALE GENOMIC DNA]</scope>
    <source>
        <strain evidence="2 3">EAF2021</strain>
    </source>
</reference>
<gene>
    <name evidence="2" type="ORF">M9Y10_039996</name>
</gene>
<dbReference type="Proteomes" id="UP001470230">
    <property type="component" value="Unassembled WGS sequence"/>
</dbReference>